<dbReference type="Proteomes" id="UP000808349">
    <property type="component" value="Unassembled WGS sequence"/>
</dbReference>
<organism evidence="2 3">
    <name type="scientific">Candidatus Defluviibacterium haderslevense</name>
    <dbReference type="NCBI Taxonomy" id="2981993"/>
    <lineage>
        <taxon>Bacteria</taxon>
        <taxon>Pseudomonadati</taxon>
        <taxon>Bacteroidota</taxon>
        <taxon>Saprospiria</taxon>
        <taxon>Saprospirales</taxon>
        <taxon>Saprospiraceae</taxon>
        <taxon>Candidatus Defluviibacterium</taxon>
    </lineage>
</organism>
<reference evidence="2 3" key="1">
    <citation type="submission" date="2020-10" db="EMBL/GenBank/DDBJ databases">
        <title>Connecting structure to function with the recovery of over 1000 high-quality activated sludge metagenome-assembled genomes encoding full-length rRNA genes using long-read sequencing.</title>
        <authorList>
            <person name="Singleton C.M."/>
            <person name="Petriglieri F."/>
            <person name="Kristensen J.M."/>
            <person name="Kirkegaard R.H."/>
            <person name="Michaelsen T.Y."/>
            <person name="Andersen M.H."/>
            <person name="Karst S.M."/>
            <person name="Dueholm M.S."/>
            <person name="Nielsen P.H."/>
            <person name="Albertsen M."/>
        </authorList>
    </citation>
    <scope>NUCLEOTIDE SEQUENCE [LARGE SCALE GENOMIC DNA]</scope>
    <source>
        <strain evidence="2">Ribe_18-Q3-R11-54_BAT3C.373</strain>
    </source>
</reference>
<feature type="domain" description="Secretion system C-terminal sorting" evidence="1">
    <location>
        <begin position="736"/>
        <end position="797"/>
    </location>
</feature>
<gene>
    <name evidence="2" type="ORF">IPO85_06270</name>
</gene>
<dbReference type="InterPro" id="IPR018247">
    <property type="entry name" value="EF_Hand_1_Ca_BS"/>
</dbReference>
<dbReference type="PROSITE" id="PS00018">
    <property type="entry name" value="EF_HAND_1"/>
    <property type="match status" value="2"/>
</dbReference>
<comment type="caution">
    <text evidence="2">The sequence shown here is derived from an EMBL/GenBank/DDBJ whole genome shotgun (WGS) entry which is preliminary data.</text>
</comment>
<protein>
    <submittedName>
        <fullName evidence="2">T9SS type A sorting domain-containing protein</fullName>
    </submittedName>
</protein>
<dbReference type="EMBL" id="JADKFW010000004">
    <property type="protein sequence ID" value="MBK9717106.1"/>
    <property type="molecule type" value="Genomic_DNA"/>
</dbReference>
<proteinExistence type="predicted"/>
<evidence type="ECO:0000313" key="3">
    <source>
        <dbReference type="Proteomes" id="UP000808349"/>
    </source>
</evidence>
<name>A0A9D7S834_9BACT</name>
<accession>A0A9D7S834</accession>
<dbReference type="AlphaFoldDB" id="A0A9D7S834"/>
<evidence type="ECO:0000313" key="2">
    <source>
        <dbReference type="EMBL" id="MBK9717106.1"/>
    </source>
</evidence>
<dbReference type="NCBIfam" id="TIGR04183">
    <property type="entry name" value="Por_Secre_tail"/>
    <property type="match status" value="1"/>
</dbReference>
<sequence>MFKNIIFIFILTFQLFLVEAQPNINSIQVNKLRQNGTPNIGNDTNDKPFLQLVQSNGSIVSLIKKFDFYICGQDARGVFYNTLDPLYTHPGPLYDKLDPFDSLEAKHFNKSWQVFDSEIQNHKKDYWDNSIIDNRINSIYSWPGKGNPYFEKYNGFKLKKQDYNLAPFFDYNGDDIYNPDDGDYPNHNRIHINDININPTVISWSVFHFLPPKIPYSLAIEFNLLTCAYQCSENDIFDHTIFNSLWITNRGDEELFDFNLSFLTDFALGCEDDDYIGCSPSTNSFYGYNSNKVDATTSMSCDFDPLNYFLNGSISCVFFTDLMSTFMYYPESPTKTTFPFGMSGPELTNEYHYYSFGYWRDGSNLTNFGNGYNPGSTLYSHFAFSGNPKLSNQWSMYKEKMPLENYKTISSIHVEYLFPEQTKQIHYAFVYSQHPGANHLENVEIAKWDATFLRSIYGVFDGFQVKCSSEKCSDDCLWNGDTNRDGIVNQEDLYNIAVGYKLSIGKIREYIDSWIPNESENWNVHLFDSTDLKHVDADGNGTIAFDDVNIIKRFFGFKNSNFNENSLCNQSNELIKIKSKLESDTLPSMRSTDLLYIDWSFRHDSIIGVSFEVSYNNKFVEVLLPETSIEYGINNYALYFNEIRNNRFEKRNYFSMAITNKDSSINELINTKIKIQYLGNNTDAIQFTKLKLDQIKILTADGQVHCLGNVEKLFRLEKSVATKVDELIGHNPFIFYPNPTLGILNYKSFETHYSRCLIFNAIGQLIKEENMLDRDNIDITDLNPGIYFIEVVAGNLKRVFTVIKSE</sequence>
<dbReference type="InterPro" id="IPR026444">
    <property type="entry name" value="Secre_tail"/>
</dbReference>
<dbReference type="Pfam" id="PF18962">
    <property type="entry name" value="Por_Secre_tail"/>
    <property type="match status" value="1"/>
</dbReference>
<evidence type="ECO:0000259" key="1">
    <source>
        <dbReference type="Pfam" id="PF18962"/>
    </source>
</evidence>